<dbReference type="EMBL" id="SPUH01000002">
    <property type="protein sequence ID" value="TKS52989.1"/>
    <property type="molecule type" value="Genomic_DNA"/>
</dbReference>
<protein>
    <submittedName>
        <fullName evidence="2">DUF4123 domain-containing protein</fullName>
    </submittedName>
</protein>
<name>A0A4Z1RFY7_9GAMM</name>
<sequence length="271" mass="30621">MTGPYANSPMQGIDVIVEHIGAYADEEPARMLYAIVDLARLDAPLDRLAQLKRTPGACNLFAGQPEASAETLAPWLWPITAEQRGPRLATSLSLERTTAATVSWIATTLPAHEIAHRLTQRMTASLDGKNALFRFYDPRLLPVIAAHLSEAERATFFGLGNGRWFLIGERDDLAHIALHDAEEVFHPPIRISNHLSSALQDASERIQILELLSRSWPEEWADWPAHRRRAYSHALLQESQEREIDSFHRKAWYCRGKLARKALPSAEHWRT</sequence>
<keyword evidence="3" id="KW-1185">Reference proteome</keyword>
<evidence type="ECO:0000313" key="2">
    <source>
        <dbReference type="EMBL" id="TKS52989.1"/>
    </source>
</evidence>
<dbReference type="Proteomes" id="UP000298681">
    <property type="component" value="Unassembled WGS sequence"/>
</dbReference>
<gene>
    <name evidence="2" type="ORF">E4582_12325</name>
</gene>
<comment type="caution">
    <text evidence="2">The sequence shown here is derived from an EMBL/GenBank/DDBJ whole genome shotgun (WGS) entry which is preliminary data.</text>
</comment>
<feature type="domain" description="DUF4123" evidence="1">
    <location>
        <begin position="32"/>
        <end position="154"/>
    </location>
</feature>
<dbReference type="InterPro" id="IPR025391">
    <property type="entry name" value="DUF4123"/>
</dbReference>
<dbReference type="Pfam" id="PF13503">
    <property type="entry name" value="DUF4123"/>
    <property type="match status" value="1"/>
</dbReference>
<proteinExistence type="predicted"/>
<evidence type="ECO:0000313" key="3">
    <source>
        <dbReference type="Proteomes" id="UP000298681"/>
    </source>
</evidence>
<accession>A0A4Z1RFY7</accession>
<evidence type="ECO:0000259" key="1">
    <source>
        <dbReference type="Pfam" id="PF13503"/>
    </source>
</evidence>
<reference evidence="2 3" key="1">
    <citation type="submission" date="2019-01" db="EMBL/GenBank/DDBJ databases">
        <authorList>
            <person name="Zhang S."/>
        </authorList>
    </citation>
    <scope>NUCLEOTIDE SEQUENCE [LARGE SCALE GENOMIC DNA]</scope>
    <source>
        <strain evidence="2 3">1626</strain>
    </source>
</reference>
<dbReference type="AlphaFoldDB" id="A0A4Z1RFY7"/>
<organism evidence="2 3">
    <name type="scientific">Luteimonas yindakuii</name>
    <dbReference type="NCBI Taxonomy" id="2565782"/>
    <lineage>
        <taxon>Bacteria</taxon>
        <taxon>Pseudomonadati</taxon>
        <taxon>Pseudomonadota</taxon>
        <taxon>Gammaproteobacteria</taxon>
        <taxon>Lysobacterales</taxon>
        <taxon>Lysobacteraceae</taxon>
        <taxon>Luteimonas</taxon>
    </lineage>
</organism>